<feature type="domain" description="CAAX prenyl protease 2/Lysostaphin resistance protein A-like" evidence="4">
    <location>
        <begin position="118"/>
        <end position="202"/>
    </location>
</feature>
<dbReference type="OrthoDB" id="2194912at2"/>
<dbReference type="RefSeq" id="WP_126791265.1">
    <property type="nucleotide sequence ID" value="NZ_CP060720.1"/>
</dbReference>
<evidence type="ECO:0000256" key="3">
    <source>
        <dbReference type="SAM" id="SignalP"/>
    </source>
</evidence>
<feature type="transmembrane region" description="Helical" evidence="2">
    <location>
        <begin position="35"/>
        <end position="54"/>
    </location>
</feature>
<dbReference type="InterPro" id="IPR052710">
    <property type="entry name" value="CAAX_protease"/>
</dbReference>
<keyword evidence="3" id="KW-0732">Signal</keyword>
<evidence type="ECO:0000259" key="4">
    <source>
        <dbReference type="Pfam" id="PF02517"/>
    </source>
</evidence>
<evidence type="ECO:0000313" key="5">
    <source>
        <dbReference type="EMBL" id="RSU16934.1"/>
    </source>
</evidence>
<evidence type="ECO:0000256" key="1">
    <source>
        <dbReference type="ARBA" id="ARBA00009067"/>
    </source>
</evidence>
<dbReference type="PANTHER" id="PTHR36435:SF6">
    <property type="entry name" value="ABORTIVE INFECTION PROTEIN"/>
    <property type="match status" value="1"/>
</dbReference>
<keyword evidence="2" id="KW-0812">Transmembrane</keyword>
<proteinExistence type="inferred from homology"/>
<dbReference type="GO" id="GO:0004175">
    <property type="term" value="F:endopeptidase activity"/>
    <property type="evidence" value="ECO:0007669"/>
    <property type="project" value="UniProtKB-ARBA"/>
</dbReference>
<accession>A0A430B994</accession>
<dbReference type="PANTHER" id="PTHR36435">
    <property type="entry name" value="SLR1288 PROTEIN"/>
    <property type="match status" value="1"/>
</dbReference>
<dbReference type="Pfam" id="PF02517">
    <property type="entry name" value="Rce1-like"/>
    <property type="match status" value="1"/>
</dbReference>
<feature type="transmembrane region" description="Helical" evidence="2">
    <location>
        <begin position="117"/>
        <end position="136"/>
    </location>
</feature>
<comment type="caution">
    <text evidence="5">The sequence shown here is derived from an EMBL/GenBank/DDBJ whole genome shotgun (WGS) entry which is preliminary data.</text>
</comment>
<protein>
    <recommendedName>
        <fullName evidence="4">CAAX prenyl protease 2/Lysostaphin resistance protein A-like domain-containing protein</fullName>
    </recommendedName>
</protein>
<feature type="signal peptide" evidence="3">
    <location>
        <begin position="1"/>
        <end position="25"/>
    </location>
</feature>
<feature type="transmembrane region" description="Helical" evidence="2">
    <location>
        <begin position="148"/>
        <end position="170"/>
    </location>
</feature>
<dbReference type="EMBL" id="NGKB01000001">
    <property type="protein sequence ID" value="RSU16934.1"/>
    <property type="molecule type" value="Genomic_DNA"/>
</dbReference>
<feature type="transmembrane region" description="Helical" evidence="2">
    <location>
        <begin position="75"/>
        <end position="97"/>
    </location>
</feature>
<keyword evidence="2" id="KW-1133">Transmembrane helix</keyword>
<evidence type="ECO:0000256" key="2">
    <source>
        <dbReference type="SAM" id="Phobius"/>
    </source>
</evidence>
<comment type="similarity">
    <text evidence="1">Belongs to the UPF0177 family.</text>
</comment>
<dbReference type="GeneID" id="95579702"/>
<dbReference type="GO" id="GO:0080120">
    <property type="term" value="P:CAAX-box protein maturation"/>
    <property type="evidence" value="ECO:0007669"/>
    <property type="project" value="UniProtKB-ARBA"/>
</dbReference>
<keyword evidence="6" id="KW-1185">Reference proteome</keyword>
<name>A0A430B994_9ENTE</name>
<reference evidence="5 6" key="1">
    <citation type="submission" date="2017-05" db="EMBL/GenBank/DDBJ databases">
        <title>Vagococcus spp. assemblies.</title>
        <authorList>
            <person name="Gulvik C.A."/>
        </authorList>
    </citation>
    <scope>NUCLEOTIDE SEQUENCE [LARGE SCALE GENOMIC DNA]</scope>
    <source>
        <strain evidence="5 6">SS1714</strain>
    </source>
</reference>
<keyword evidence="2" id="KW-0472">Membrane</keyword>
<gene>
    <name evidence="5" type="ORF">CBF28_01740</name>
</gene>
<dbReference type="InterPro" id="IPR003675">
    <property type="entry name" value="Rce1/LyrA-like_dom"/>
</dbReference>
<evidence type="ECO:0000313" key="6">
    <source>
        <dbReference type="Proteomes" id="UP000288028"/>
    </source>
</evidence>
<dbReference type="AlphaFoldDB" id="A0A430B994"/>
<feature type="transmembrane region" description="Helical" evidence="2">
    <location>
        <begin position="190"/>
        <end position="211"/>
    </location>
</feature>
<dbReference type="Proteomes" id="UP000288028">
    <property type="component" value="Unassembled WGS sequence"/>
</dbReference>
<organism evidence="5 6">
    <name type="scientific">Vagococcus carniphilus</name>
    <dbReference type="NCBI Taxonomy" id="218144"/>
    <lineage>
        <taxon>Bacteria</taxon>
        <taxon>Bacillati</taxon>
        <taxon>Bacillota</taxon>
        <taxon>Bacilli</taxon>
        <taxon>Lactobacillales</taxon>
        <taxon>Enterococcaceae</taxon>
        <taxon>Vagococcus</taxon>
    </lineage>
</organism>
<sequence length="213" mass="23598">MSLNKNMLWTAFFFLSALMSPNLFALLPVSKAQIPNLTAGAYIIGAVVITGIYLKTSKVHTLSEKRTSWGKVIGIGLLGILLSWFLQTIIMLIEIQLFNQPVGSQNTADVTDLIKKAPFFMIAVTIAGPIMEEYVFRFSLINFLNQKLPTILSALISSLVFSVLHGDGHYLLYGGLGLFFYYLYQKTGSILTSIITHAGMNTLVVIVRLLFIK</sequence>
<feature type="chain" id="PRO_5039122764" description="CAAX prenyl protease 2/Lysostaphin resistance protein A-like domain-containing protein" evidence="3">
    <location>
        <begin position="26"/>
        <end position="213"/>
    </location>
</feature>